<dbReference type="AlphaFoldDB" id="A0A1X2GCF1"/>
<keyword evidence="1" id="KW-0677">Repeat</keyword>
<reference evidence="4 5" key="1">
    <citation type="submission" date="2016-07" db="EMBL/GenBank/DDBJ databases">
        <title>Pervasive Adenine N6-methylation of Active Genes in Fungi.</title>
        <authorList>
            <consortium name="DOE Joint Genome Institute"/>
            <person name="Mondo S.J."/>
            <person name="Dannebaum R.O."/>
            <person name="Kuo R.C."/>
            <person name="Labutti K."/>
            <person name="Haridas S."/>
            <person name="Kuo A."/>
            <person name="Salamov A."/>
            <person name="Ahrendt S.R."/>
            <person name="Lipzen A."/>
            <person name="Sullivan W."/>
            <person name="Andreopoulos W.B."/>
            <person name="Clum A."/>
            <person name="Lindquist E."/>
            <person name="Daum C."/>
            <person name="Ramamoorthy G.K."/>
            <person name="Gryganskyi A."/>
            <person name="Culley D."/>
            <person name="Magnuson J.K."/>
            <person name="James T.Y."/>
            <person name="O'Malley M.A."/>
            <person name="Stajich J.E."/>
            <person name="Spatafora J.W."/>
            <person name="Visel A."/>
            <person name="Grigoriev I.V."/>
        </authorList>
    </citation>
    <scope>NUCLEOTIDE SEQUENCE [LARGE SCALE GENOMIC DNA]</scope>
    <source>
        <strain evidence="4 5">NRRL 3301</strain>
    </source>
</reference>
<dbReference type="InterPro" id="IPR050403">
    <property type="entry name" value="Myosin_RLC"/>
</dbReference>
<comment type="caution">
    <text evidence="4">The sequence shown here is derived from an EMBL/GenBank/DDBJ whole genome shotgun (WGS) entry which is preliminary data.</text>
</comment>
<dbReference type="CDD" id="cd00051">
    <property type="entry name" value="EFh"/>
    <property type="match status" value="1"/>
</dbReference>
<dbReference type="Gene3D" id="1.10.238.10">
    <property type="entry name" value="EF-hand"/>
    <property type="match status" value="2"/>
</dbReference>
<dbReference type="FunFam" id="1.10.238.10:FF:000001">
    <property type="entry name" value="Calmodulin 1"/>
    <property type="match status" value="1"/>
</dbReference>
<accession>A0A1X2GCF1</accession>
<dbReference type="InterPro" id="IPR011992">
    <property type="entry name" value="EF-hand-dom_pair"/>
</dbReference>
<organism evidence="4 5">
    <name type="scientific">Hesseltinella vesiculosa</name>
    <dbReference type="NCBI Taxonomy" id="101127"/>
    <lineage>
        <taxon>Eukaryota</taxon>
        <taxon>Fungi</taxon>
        <taxon>Fungi incertae sedis</taxon>
        <taxon>Mucoromycota</taxon>
        <taxon>Mucoromycotina</taxon>
        <taxon>Mucoromycetes</taxon>
        <taxon>Mucorales</taxon>
        <taxon>Cunninghamellaceae</taxon>
        <taxon>Hesseltinella</taxon>
    </lineage>
</organism>
<gene>
    <name evidence="4" type="ORF">DM01DRAFT_1384801</name>
</gene>
<evidence type="ECO:0000256" key="1">
    <source>
        <dbReference type="ARBA" id="ARBA00022737"/>
    </source>
</evidence>
<proteinExistence type="predicted"/>
<feature type="domain" description="EF-hand" evidence="3">
    <location>
        <begin position="27"/>
        <end position="62"/>
    </location>
</feature>
<protein>
    <submittedName>
        <fullName evidence="4">EF-hand</fullName>
    </submittedName>
</protein>
<dbReference type="SUPFAM" id="SSF47473">
    <property type="entry name" value="EF-hand"/>
    <property type="match status" value="1"/>
</dbReference>
<dbReference type="OrthoDB" id="429467at2759"/>
<dbReference type="PROSITE" id="PS50222">
    <property type="entry name" value="EF_HAND_2"/>
    <property type="match status" value="2"/>
</dbReference>
<evidence type="ECO:0000313" key="4">
    <source>
        <dbReference type="EMBL" id="ORX50566.1"/>
    </source>
</evidence>
<name>A0A1X2GCF1_9FUNG</name>
<dbReference type="InterPro" id="IPR018247">
    <property type="entry name" value="EF_Hand_1_Ca_BS"/>
</dbReference>
<dbReference type="SMART" id="SM00054">
    <property type="entry name" value="EFh"/>
    <property type="match status" value="2"/>
</dbReference>
<keyword evidence="2" id="KW-0106">Calcium</keyword>
<dbReference type="PANTHER" id="PTHR23049">
    <property type="entry name" value="MYOSIN REGULATORY LIGHT CHAIN 2"/>
    <property type="match status" value="1"/>
</dbReference>
<keyword evidence="5" id="KW-1185">Reference proteome</keyword>
<dbReference type="Pfam" id="PF13499">
    <property type="entry name" value="EF-hand_7"/>
    <property type="match status" value="2"/>
</dbReference>
<dbReference type="STRING" id="101127.A0A1X2GCF1"/>
<feature type="domain" description="EF-hand" evidence="3">
    <location>
        <begin position="96"/>
        <end position="131"/>
    </location>
</feature>
<dbReference type="EMBL" id="MCGT01000023">
    <property type="protein sequence ID" value="ORX50566.1"/>
    <property type="molecule type" value="Genomic_DNA"/>
</dbReference>
<dbReference type="PROSITE" id="PS00018">
    <property type="entry name" value="EF_HAND_1"/>
    <property type="match status" value="1"/>
</dbReference>
<sequence length="165" mass="18777">MAQKEAARRSSIQPMQGPNAFQFFEDHQVKQFREVFRIMDSNGDDKIDTTDLQNTFERIGQPISKELIESMLAESNGPITFTVFLTMMAQKFSGIDSTQTITSAFAAFDDNGSGTIDADRLRECLTTMGDHFTDEEVDDMFKSQALDDHGQFHYREFVRSLKHGE</sequence>
<evidence type="ECO:0000256" key="2">
    <source>
        <dbReference type="ARBA" id="ARBA00022837"/>
    </source>
</evidence>
<evidence type="ECO:0000259" key="3">
    <source>
        <dbReference type="PROSITE" id="PS50222"/>
    </source>
</evidence>
<dbReference type="GO" id="GO:0005509">
    <property type="term" value="F:calcium ion binding"/>
    <property type="evidence" value="ECO:0007669"/>
    <property type="project" value="InterPro"/>
</dbReference>
<dbReference type="InterPro" id="IPR002048">
    <property type="entry name" value="EF_hand_dom"/>
</dbReference>
<dbReference type="Proteomes" id="UP000242146">
    <property type="component" value="Unassembled WGS sequence"/>
</dbReference>
<evidence type="ECO:0000313" key="5">
    <source>
        <dbReference type="Proteomes" id="UP000242146"/>
    </source>
</evidence>